<dbReference type="InterPro" id="IPR016024">
    <property type="entry name" value="ARM-type_fold"/>
</dbReference>
<dbReference type="PROSITE" id="PS00170">
    <property type="entry name" value="CSA_PPIASE_1"/>
    <property type="match status" value="1"/>
</dbReference>
<evidence type="ECO:0000259" key="4">
    <source>
        <dbReference type="PROSITE" id="PS50072"/>
    </source>
</evidence>
<dbReference type="EC" id="5.2.1.8" evidence="1"/>
<dbReference type="PANTHER" id="PTHR45625">
    <property type="entry name" value="PEPTIDYL-PROLYL CIS-TRANS ISOMERASE-RELATED"/>
    <property type="match status" value="1"/>
</dbReference>
<protein>
    <recommendedName>
        <fullName evidence="1">peptidylprolyl isomerase</fullName>
        <ecNumber evidence="1">5.2.1.8</ecNumber>
    </recommendedName>
</protein>
<dbReference type="PANTHER" id="PTHR45625:SF4">
    <property type="entry name" value="PEPTIDYLPROLYL ISOMERASE DOMAIN AND WD REPEAT-CONTAINING PROTEIN 1"/>
    <property type="match status" value="1"/>
</dbReference>
<dbReference type="Pfam" id="PF13646">
    <property type="entry name" value="HEAT_2"/>
    <property type="match status" value="1"/>
</dbReference>
<evidence type="ECO:0000256" key="3">
    <source>
        <dbReference type="ARBA" id="ARBA00023235"/>
    </source>
</evidence>
<dbReference type="PROSITE" id="PS50072">
    <property type="entry name" value="CSA_PPIASE_2"/>
    <property type="match status" value="1"/>
</dbReference>
<dbReference type="Gene3D" id="2.40.100.10">
    <property type="entry name" value="Cyclophilin-like"/>
    <property type="match status" value="1"/>
</dbReference>
<dbReference type="InterPro" id="IPR020892">
    <property type="entry name" value="Cyclophilin-type_PPIase_CS"/>
</dbReference>
<dbReference type="InterPro" id="IPR004155">
    <property type="entry name" value="PBS_lyase_HEAT"/>
</dbReference>
<proteinExistence type="predicted"/>
<sequence length="705" mass="76522">MASLCRVALVFVTLCSCLGCQIGTSTIEGDDAISVRTSDGLLRNPRLQAIVDLQVDRDALGLAETLFATDPALRARAAFALGSIQEPTTFSILASRLQSEEDAAVRRDIVFAIGQLNNESAVPVLVEVLTRETQRDVRYRILEALGKIGAVSASEALLSADVLTDEEPLRVFALAVNGAVFNVNHADSRDLLFSKLDDSNPDIRVAAAYYFGRVTDTSLWSSRVLRLREVLDLFGEDDPAALHLIVALGRLGDDSDVGRLTRWAGAAQDWRARAEALAGLTGRESQPEVLEVLLNGLQDSSEHVAARAASSVARVDHPPEIITRIKSWIDSDLERGSVTGPLLRLLGRQNEGPFVFNWLDSLNSDDSAGWKIGVSALSQVSGTEALQRLSEAARSSYPEVNTAAVEALASRWSGDRQNPELRRVYYEIFAGAVQSDDPSVYRTGLEMLTDPLFGEFGSAGVLGDIYREIAAGSEIREAIEILGLIAITGDPDAHLILREALGHQNGLIRRIAAMELERLTGEVSTVDIGVDDGSELPPEVLPAPPSYDPTRIDWGYLGRLGEAPELVTETTRGRIRIRMFTEHAPHTVQTIARLSEEGRYDGVAFHRVIPNFVVQGGDVEGFSGMGGPGFEITTELNGIPFQRGSVGMARLGKDTEGSQFFIAHTMLPHLDGGYTVFGWVIEGMDIVDRITQDDLILSAKVEVRD</sequence>
<keyword evidence="3" id="KW-0413">Isomerase</keyword>
<dbReference type="PROSITE" id="PS51257">
    <property type="entry name" value="PROKAR_LIPOPROTEIN"/>
    <property type="match status" value="1"/>
</dbReference>
<dbReference type="InterPro" id="IPR002130">
    <property type="entry name" value="Cyclophilin-type_PPIase_dom"/>
</dbReference>
<organism evidence="5">
    <name type="scientific">marine metagenome</name>
    <dbReference type="NCBI Taxonomy" id="408172"/>
    <lineage>
        <taxon>unclassified sequences</taxon>
        <taxon>metagenomes</taxon>
        <taxon>ecological metagenomes</taxon>
    </lineage>
</organism>
<dbReference type="GO" id="GO:0006457">
    <property type="term" value="P:protein folding"/>
    <property type="evidence" value="ECO:0007669"/>
    <property type="project" value="InterPro"/>
</dbReference>
<keyword evidence="2" id="KW-0697">Rotamase</keyword>
<dbReference type="Gene3D" id="1.25.10.10">
    <property type="entry name" value="Leucine-rich Repeat Variant"/>
    <property type="match status" value="3"/>
</dbReference>
<accession>A0A381PFV2</accession>
<name>A0A381PFV2_9ZZZZ</name>
<feature type="domain" description="PPIase cyclophilin-type" evidence="4">
    <location>
        <begin position="573"/>
        <end position="690"/>
    </location>
</feature>
<dbReference type="GO" id="GO:0003755">
    <property type="term" value="F:peptidyl-prolyl cis-trans isomerase activity"/>
    <property type="evidence" value="ECO:0007669"/>
    <property type="project" value="UniProtKB-KW"/>
</dbReference>
<dbReference type="SUPFAM" id="SSF48371">
    <property type="entry name" value="ARM repeat"/>
    <property type="match status" value="1"/>
</dbReference>
<evidence type="ECO:0000256" key="2">
    <source>
        <dbReference type="ARBA" id="ARBA00023110"/>
    </source>
</evidence>
<dbReference type="CDD" id="cd00317">
    <property type="entry name" value="cyclophilin"/>
    <property type="match status" value="1"/>
</dbReference>
<dbReference type="InterPro" id="IPR029000">
    <property type="entry name" value="Cyclophilin-like_dom_sf"/>
</dbReference>
<dbReference type="InterPro" id="IPR044666">
    <property type="entry name" value="Cyclophilin_A-like"/>
</dbReference>
<gene>
    <name evidence="5" type="ORF">METZ01_LOCUS18092</name>
</gene>
<dbReference type="SMART" id="SM00567">
    <property type="entry name" value="EZ_HEAT"/>
    <property type="match status" value="5"/>
</dbReference>
<dbReference type="InterPro" id="IPR011989">
    <property type="entry name" value="ARM-like"/>
</dbReference>
<dbReference type="SUPFAM" id="SSF50891">
    <property type="entry name" value="Cyclophilin-like"/>
    <property type="match status" value="1"/>
</dbReference>
<dbReference type="PRINTS" id="PR00153">
    <property type="entry name" value="CSAPPISMRASE"/>
</dbReference>
<dbReference type="EMBL" id="UINC01000954">
    <property type="protein sequence ID" value="SUZ65238.1"/>
    <property type="molecule type" value="Genomic_DNA"/>
</dbReference>
<evidence type="ECO:0000313" key="5">
    <source>
        <dbReference type="EMBL" id="SUZ65238.1"/>
    </source>
</evidence>
<dbReference type="Pfam" id="PF00160">
    <property type="entry name" value="Pro_isomerase"/>
    <property type="match status" value="1"/>
</dbReference>
<evidence type="ECO:0000256" key="1">
    <source>
        <dbReference type="ARBA" id="ARBA00013194"/>
    </source>
</evidence>
<reference evidence="5" key="1">
    <citation type="submission" date="2018-05" db="EMBL/GenBank/DDBJ databases">
        <authorList>
            <person name="Lanie J.A."/>
            <person name="Ng W.-L."/>
            <person name="Kazmierczak K.M."/>
            <person name="Andrzejewski T.M."/>
            <person name="Davidsen T.M."/>
            <person name="Wayne K.J."/>
            <person name="Tettelin H."/>
            <person name="Glass J.I."/>
            <person name="Rusch D."/>
            <person name="Podicherti R."/>
            <person name="Tsui H.-C.T."/>
            <person name="Winkler M.E."/>
        </authorList>
    </citation>
    <scope>NUCLEOTIDE SEQUENCE</scope>
</reference>
<dbReference type="AlphaFoldDB" id="A0A381PFV2"/>